<accession>A0A412DCZ0</accession>
<gene>
    <name evidence="1" type="ORF">DWY65_15050</name>
</gene>
<name>A0A412DCZ0_BACSE</name>
<reference evidence="1 2" key="1">
    <citation type="submission" date="2018-08" db="EMBL/GenBank/DDBJ databases">
        <title>A genome reference for cultivated species of the human gut microbiota.</title>
        <authorList>
            <person name="Zou Y."/>
            <person name="Xue W."/>
            <person name="Luo G."/>
        </authorList>
    </citation>
    <scope>NUCLEOTIDE SEQUENCE [LARGE SCALE GENOMIC DNA]</scope>
    <source>
        <strain evidence="1 2">AF26-20BH</strain>
    </source>
</reference>
<evidence type="ECO:0000313" key="1">
    <source>
        <dbReference type="EMBL" id="RGR09173.1"/>
    </source>
</evidence>
<dbReference type="Proteomes" id="UP000283310">
    <property type="component" value="Unassembled WGS sequence"/>
</dbReference>
<evidence type="ECO:0008006" key="3">
    <source>
        <dbReference type="Google" id="ProtNLM"/>
    </source>
</evidence>
<dbReference type="EMBL" id="QRTW01000040">
    <property type="protein sequence ID" value="RGR09173.1"/>
    <property type="molecule type" value="Genomic_DNA"/>
</dbReference>
<sequence>MIYKALYDKLKACSIDDNSDNDIVLRLNIQYTTLFECLNKTYFHSHKVCESKQKLHDICDSIIEVIRKVESGNRSSAFDQLYELYFGKDNGIYLNICDIKAGTSFYRMRSADNYTQYTKNTEDEMYHIPFNKRYLIGNERYSLTGFPTFYLSPSIYSCWEECNRCNLDFSNVALFKNTDRLQFLDMVLPKPNSIIYDNTLLWIPLILASRLKVIHDKGKFVPKYIIPQLLMECVIKSRRDSDSEIIIGTRYESIHQSERDLIFDNFYKDDLFLNYAIPPFESSNRGVCKRIKELFEFWANTSWAEMQYKDPMVDVTLTKDELNKYNASRFGVMEKFLGRISLGMLTYKTKSKTEFHLEPRLEVYLFRRENLTCQQSVGVLKNNRNQDILNKKNSYTLVI</sequence>
<dbReference type="RefSeq" id="WP_117904842.1">
    <property type="nucleotide sequence ID" value="NZ_JADNPL010000042.1"/>
</dbReference>
<proteinExistence type="predicted"/>
<dbReference type="AlphaFoldDB" id="A0A412DCZ0"/>
<comment type="caution">
    <text evidence="1">The sequence shown here is derived from an EMBL/GenBank/DDBJ whole genome shotgun (WGS) entry which is preliminary data.</text>
</comment>
<protein>
    <recommendedName>
        <fullName evidence="3">RES domain-containing protein</fullName>
    </recommendedName>
</protein>
<evidence type="ECO:0000313" key="2">
    <source>
        <dbReference type="Proteomes" id="UP000283310"/>
    </source>
</evidence>
<organism evidence="1 2">
    <name type="scientific">Bacteroides stercoris</name>
    <dbReference type="NCBI Taxonomy" id="46506"/>
    <lineage>
        <taxon>Bacteria</taxon>
        <taxon>Pseudomonadati</taxon>
        <taxon>Bacteroidota</taxon>
        <taxon>Bacteroidia</taxon>
        <taxon>Bacteroidales</taxon>
        <taxon>Bacteroidaceae</taxon>
        <taxon>Bacteroides</taxon>
    </lineage>
</organism>